<reference evidence="4" key="1">
    <citation type="submission" date="2025-08" db="UniProtKB">
        <authorList>
            <consortium name="RefSeq"/>
        </authorList>
    </citation>
    <scope>IDENTIFICATION</scope>
    <source>
        <tissue evidence="4">Fruit stalk</tissue>
    </source>
</reference>
<protein>
    <submittedName>
        <fullName evidence="4">Fasciclin-like arabinogalactan protein 21</fullName>
    </submittedName>
</protein>
<feature type="domain" description="FAS1" evidence="2">
    <location>
        <begin position="103"/>
        <end position="200"/>
    </location>
</feature>
<dbReference type="InterPro" id="IPR053339">
    <property type="entry name" value="FAS1_domain_protein"/>
</dbReference>
<dbReference type="RefSeq" id="XP_022742165.1">
    <property type="nucleotide sequence ID" value="XM_022886430.1"/>
</dbReference>
<evidence type="ECO:0000313" key="3">
    <source>
        <dbReference type="Proteomes" id="UP000515121"/>
    </source>
</evidence>
<dbReference type="PANTHER" id="PTHR36069">
    <property type="entry name" value="EXPRESSED PROTEIN-RELATED"/>
    <property type="match status" value="1"/>
</dbReference>
<dbReference type="GeneID" id="111293616"/>
<proteinExistence type="predicted"/>
<dbReference type="InterPro" id="IPR000782">
    <property type="entry name" value="FAS1_domain"/>
</dbReference>
<keyword evidence="1" id="KW-1133">Transmembrane helix</keyword>
<dbReference type="AlphaFoldDB" id="A0A6P5YPE2"/>
<gene>
    <name evidence="4" type="primary">LOC111293616</name>
</gene>
<evidence type="ECO:0000313" key="4">
    <source>
        <dbReference type="RefSeq" id="XP_022742165.1"/>
    </source>
</evidence>
<keyword evidence="1" id="KW-0812">Transmembrane</keyword>
<feature type="transmembrane region" description="Helical" evidence="1">
    <location>
        <begin position="35"/>
        <end position="55"/>
    </location>
</feature>
<name>A0A6P5YPE2_DURZI</name>
<dbReference type="KEGG" id="dzi:111293616"/>
<dbReference type="OrthoDB" id="1934418at2759"/>
<evidence type="ECO:0000256" key="1">
    <source>
        <dbReference type="SAM" id="Phobius"/>
    </source>
</evidence>
<sequence length="280" mass="30781">MSMSQLTSIPRINHPPFITSLENPKKKISSADRHIITKLMATYIITLVLLLMLFFQSTTSTNIPPKDQDLRVAIEEMQKANYFTFVMLINKSPFDRKFLGKVTFLMPNDRMLSKTIIPQNAVSSFLHSHSIPSPLFFEHLQYIPIGSILPSSMPEYVLNISSGGGRRSPFLNNVRIISPNICTAGSSIRCHGVDGVLSKVKSPGSNILSLPTCSNNKDSVASASPVASAPSTVPLLPFRNDFPMPAPNRLTIANIIQNLHSKLLKFMATVSVVSMISVSI</sequence>
<dbReference type="SMART" id="SM00554">
    <property type="entry name" value="FAS1"/>
    <property type="match status" value="1"/>
</dbReference>
<evidence type="ECO:0000259" key="2">
    <source>
        <dbReference type="SMART" id="SM00554"/>
    </source>
</evidence>
<organism evidence="3 4">
    <name type="scientific">Durio zibethinus</name>
    <name type="common">Durian</name>
    <dbReference type="NCBI Taxonomy" id="66656"/>
    <lineage>
        <taxon>Eukaryota</taxon>
        <taxon>Viridiplantae</taxon>
        <taxon>Streptophyta</taxon>
        <taxon>Embryophyta</taxon>
        <taxon>Tracheophyta</taxon>
        <taxon>Spermatophyta</taxon>
        <taxon>Magnoliopsida</taxon>
        <taxon>eudicotyledons</taxon>
        <taxon>Gunneridae</taxon>
        <taxon>Pentapetalae</taxon>
        <taxon>rosids</taxon>
        <taxon>malvids</taxon>
        <taxon>Malvales</taxon>
        <taxon>Malvaceae</taxon>
        <taxon>Helicteroideae</taxon>
        <taxon>Durio</taxon>
    </lineage>
</organism>
<keyword evidence="3" id="KW-1185">Reference proteome</keyword>
<accession>A0A6P5YPE2</accession>
<keyword evidence="1" id="KW-0472">Membrane</keyword>
<dbReference type="Proteomes" id="UP000515121">
    <property type="component" value="Unplaced"/>
</dbReference>
<dbReference type="PANTHER" id="PTHR36069:SF1">
    <property type="entry name" value="EXPRESSED PROTEIN"/>
    <property type="match status" value="1"/>
</dbReference>